<dbReference type="PANTHER" id="PTHR42745">
    <property type="match status" value="1"/>
</dbReference>
<dbReference type="InterPro" id="IPR035474">
    <property type="entry name" value="SIS_Kpsf"/>
</dbReference>
<organism evidence="2 3">
    <name type="scientific">Enterococcus casseliflavus</name>
    <name type="common">Enterococcus flavescens</name>
    <dbReference type="NCBI Taxonomy" id="37734"/>
    <lineage>
        <taxon>Bacteria</taxon>
        <taxon>Bacillati</taxon>
        <taxon>Bacillota</taxon>
        <taxon>Bacilli</taxon>
        <taxon>Lactobacillales</taxon>
        <taxon>Enterococcaceae</taxon>
        <taxon>Enterococcus</taxon>
    </lineage>
</organism>
<evidence type="ECO:0000313" key="2">
    <source>
        <dbReference type="EMBL" id="RHK06370.1"/>
    </source>
</evidence>
<dbReference type="InterPro" id="IPR001347">
    <property type="entry name" value="SIS_dom"/>
</dbReference>
<dbReference type="Gene3D" id="3.40.50.10490">
    <property type="entry name" value="Glucose-6-phosphate isomerase like protein, domain 1"/>
    <property type="match status" value="1"/>
</dbReference>
<accession>A0A415ESU5</accession>
<dbReference type="InterPro" id="IPR046348">
    <property type="entry name" value="SIS_dom_sf"/>
</dbReference>
<proteinExistence type="predicted"/>
<gene>
    <name evidence="2" type="ORF">DW084_08830</name>
</gene>
<dbReference type="SUPFAM" id="SSF53697">
    <property type="entry name" value="SIS domain"/>
    <property type="match status" value="1"/>
</dbReference>
<dbReference type="GO" id="GO:0097367">
    <property type="term" value="F:carbohydrate derivative binding"/>
    <property type="evidence" value="ECO:0007669"/>
    <property type="project" value="InterPro"/>
</dbReference>
<feature type="domain" description="SIS" evidence="1">
    <location>
        <begin position="51"/>
        <end position="197"/>
    </location>
</feature>
<dbReference type="Pfam" id="PF01380">
    <property type="entry name" value="SIS"/>
    <property type="match status" value="1"/>
</dbReference>
<dbReference type="InterPro" id="IPR050986">
    <property type="entry name" value="GutQ/KpsF_isomerases"/>
</dbReference>
<dbReference type="PANTHER" id="PTHR42745:SF1">
    <property type="entry name" value="ARABINOSE 5-PHOSPHATE ISOMERASE KDSD"/>
    <property type="match status" value="1"/>
</dbReference>
<dbReference type="GO" id="GO:1901135">
    <property type="term" value="P:carbohydrate derivative metabolic process"/>
    <property type="evidence" value="ECO:0007669"/>
    <property type="project" value="InterPro"/>
</dbReference>
<reference evidence="2 3" key="1">
    <citation type="submission" date="2018-08" db="EMBL/GenBank/DDBJ databases">
        <title>A genome reference for cultivated species of the human gut microbiota.</title>
        <authorList>
            <person name="Zou Y."/>
            <person name="Xue W."/>
            <person name="Luo G."/>
        </authorList>
    </citation>
    <scope>NUCLEOTIDE SEQUENCE [LARGE SCALE GENOMIC DNA]</scope>
    <source>
        <strain evidence="2 3">AF48-16</strain>
    </source>
</reference>
<evidence type="ECO:0000313" key="3">
    <source>
        <dbReference type="Proteomes" id="UP000286288"/>
    </source>
</evidence>
<dbReference type="CDD" id="cd05014">
    <property type="entry name" value="SIS_Kpsf"/>
    <property type="match status" value="1"/>
</dbReference>
<sequence>MDTISPCYKEGKSVLNEKNVLFAYSTNLKAQSDAQFYRLEEEEVYQQMVKAKELILHAEKNHKRVHVTGVGKCSYVAGYAASLFSSVGTPAYFLDTTETVHGSAGQVVAGDVVIAISNSGNTKELEYALAALKANGAVILAVTGNEDSSLASCAEVTLSSYVSQEGDSLNKPPRSSVIAQMVQLQVLSVLLQEAKEINLEDYLKWHPGGSLGATTKKELTQ</sequence>
<dbReference type="EMBL" id="QRMZ01000010">
    <property type="protein sequence ID" value="RHK06370.1"/>
    <property type="molecule type" value="Genomic_DNA"/>
</dbReference>
<dbReference type="AlphaFoldDB" id="A0A415ESU5"/>
<comment type="caution">
    <text evidence="2">The sequence shown here is derived from an EMBL/GenBank/DDBJ whole genome shotgun (WGS) entry which is preliminary data.</text>
</comment>
<evidence type="ECO:0000259" key="1">
    <source>
        <dbReference type="PROSITE" id="PS51464"/>
    </source>
</evidence>
<protein>
    <submittedName>
        <fullName evidence="2">SIS domain-containing protein</fullName>
    </submittedName>
</protein>
<name>A0A415ESU5_ENTCA</name>
<dbReference type="PROSITE" id="PS51464">
    <property type="entry name" value="SIS"/>
    <property type="match status" value="1"/>
</dbReference>
<dbReference type="Proteomes" id="UP000286288">
    <property type="component" value="Unassembled WGS sequence"/>
</dbReference>